<protein>
    <submittedName>
        <fullName evidence="1">Uncharacterized protein</fullName>
    </submittedName>
</protein>
<organism evidence="1">
    <name type="scientific">Siphoviridae sp. ctkkB9</name>
    <dbReference type="NCBI Taxonomy" id="2825644"/>
    <lineage>
        <taxon>Viruses</taxon>
        <taxon>Duplodnaviria</taxon>
        <taxon>Heunggongvirae</taxon>
        <taxon>Uroviricota</taxon>
        <taxon>Caudoviricetes</taxon>
    </lineage>
</organism>
<accession>A0A8S5TZJ5</accession>
<dbReference type="EMBL" id="BK015964">
    <property type="protein sequence ID" value="DAF87602.1"/>
    <property type="molecule type" value="Genomic_DNA"/>
</dbReference>
<reference evidence="1" key="1">
    <citation type="journal article" date="2021" name="Proc. Natl. Acad. Sci. U.S.A.">
        <title>A Catalog of Tens of Thousands of Viruses from Human Metagenomes Reveals Hidden Associations with Chronic Diseases.</title>
        <authorList>
            <person name="Tisza M.J."/>
            <person name="Buck C.B."/>
        </authorList>
    </citation>
    <scope>NUCLEOTIDE SEQUENCE</scope>
    <source>
        <strain evidence="1">CtkkB9</strain>
    </source>
</reference>
<evidence type="ECO:0000313" key="1">
    <source>
        <dbReference type="EMBL" id="DAF87602.1"/>
    </source>
</evidence>
<proteinExistence type="predicted"/>
<sequence length="54" mass="5992">MQRFTQKAATVGIITDPVGAVKSPGPISRATGVGFRVKKLRIQKGNKTRRQERR</sequence>
<name>A0A8S5TZJ5_9CAUD</name>